<dbReference type="InterPro" id="IPR050644">
    <property type="entry name" value="PG_Glycine_Bridge_Synth"/>
</dbReference>
<keyword evidence="5 8" id="KW-0012">Acyltransferase</keyword>
<dbReference type="Gene3D" id="3.40.630.30">
    <property type="match status" value="1"/>
</dbReference>
<comment type="similarity">
    <text evidence="1">Belongs to the FemABX family.</text>
</comment>
<comment type="caution">
    <text evidence="8">The sequence shown here is derived from an EMBL/GenBank/DDBJ whole genome shotgun (WGS) entry which is preliminary data.</text>
</comment>
<keyword evidence="2 8" id="KW-0808">Transferase</keyword>
<name>A0A645D1N8_9ZZZZ</name>
<proteinExistence type="inferred from homology"/>
<dbReference type="PROSITE" id="PS51191">
    <property type="entry name" value="FEMABX"/>
    <property type="match status" value="1"/>
</dbReference>
<dbReference type="GO" id="GO:0009252">
    <property type="term" value="P:peptidoglycan biosynthetic process"/>
    <property type="evidence" value="ECO:0007669"/>
    <property type="project" value="UniProtKB-KW"/>
</dbReference>
<evidence type="ECO:0000256" key="4">
    <source>
        <dbReference type="ARBA" id="ARBA00022984"/>
    </source>
</evidence>
<dbReference type="InterPro" id="IPR003447">
    <property type="entry name" value="FEMABX"/>
</dbReference>
<dbReference type="GO" id="GO:0016755">
    <property type="term" value="F:aminoacyltransferase activity"/>
    <property type="evidence" value="ECO:0007669"/>
    <property type="project" value="InterPro"/>
</dbReference>
<evidence type="ECO:0000256" key="1">
    <source>
        <dbReference type="ARBA" id="ARBA00009943"/>
    </source>
</evidence>
<protein>
    <submittedName>
        <fullName evidence="8">Lipid II:glycine glycyltransferase</fullName>
        <ecNumber evidence="8">2.3.2.16</ecNumber>
    </submittedName>
</protein>
<evidence type="ECO:0000256" key="7">
    <source>
        <dbReference type="SAM" id="Coils"/>
    </source>
</evidence>
<evidence type="ECO:0000313" key="8">
    <source>
        <dbReference type="EMBL" id="MPM83174.1"/>
    </source>
</evidence>
<accession>A0A645D1N8</accession>
<dbReference type="EMBL" id="VSSQ01032039">
    <property type="protein sequence ID" value="MPM83174.1"/>
    <property type="molecule type" value="Genomic_DNA"/>
</dbReference>
<dbReference type="PANTHER" id="PTHR36174:SF1">
    <property type="entry name" value="LIPID II:GLYCINE GLYCYLTRANSFERASE"/>
    <property type="match status" value="1"/>
</dbReference>
<evidence type="ECO:0000256" key="3">
    <source>
        <dbReference type="ARBA" id="ARBA00022960"/>
    </source>
</evidence>
<organism evidence="8">
    <name type="scientific">bioreactor metagenome</name>
    <dbReference type="NCBI Taxonomy" id="1076179"/>
    <lineage>
        <taxon>unclassified sequences</taxon>
        <taxon>metagenomes</taxon>
        <taxon>ecological metagenomes</taxon>
    </lineage>
</organism>
<dbReference type="EC" id="2.3.2.16" evidence="8"/>
<reference evidence="8" key="1">
    <citation type="submission" date="2019-08" db="EMBL/GenBank/DDBJ databases">
        <authorList>
            <person name="Kucharzyk K."/>
            <person name="Murdoch R.W."/>
            <person name="Higgins S."/>
            <person name="Loffler F."/>
        </authorList>
    </citation>
    <scope>NUCLEOTIDE SEQUENCE</scope>
</reference>
<feature type="coiled-coil region" evidence="7">
    <location>
        <begin position="41"/>
        <end position="91"/>
    </location>
</feature>
<dbReference type="GO" id="GO:0071555">
    <property type="term" value="P:cell wall organization"/>
    <property type="evidence" value="ECO:0007669"/>
    <property type="project" value="UniProtKB-KW"/>
</dbReference>
<sequence length="218" mass="25593">MVLYEAQLELARKDRFVPKPLSYFESLFDSFGSGAHLYLAKTNLQQAYQNVKAEKKNLEKQLLSALNEHKKNELESSIEALSREISSMEELGYDQQGEKYLGAKLILQLNDKVFNVNMYTTKILPNFRTALALHTKALEDSKIREAKTYDFEGVSGSLDPHDAYYGIYDFKRSFGGDFLEFIGEFDYVFDQQKYQAFRKYDRLYRRFRRKVYLTVKGW</sequence>
<dbReference type="Pfam" id="PF02388">
    <property type="entry name" value="FemAB"/>
    <property type="match status" value="1"/>
</dbReference>
<dbReference type="PANTHER" id="PTHR36174">
    <property type="entry name" value="LIPID II:GLYCINE GLYCYLTRANSFERASE"/>
    <property type="match status" value="1"/>
</dbReference>
<evidence type="ECO:0000256" key="2">
    <source>
        <dbReference type="ARBA" id="ARBA00022679"/>
    </source>
</evidence>
<evidence type="ECO:0000256" key="5">
    <source>
        <dbReference type="ARBA" id="ARBA00023315"/>
    </source>
</evidence>
<gene>
    <name evidence="8" type="primary">femX_6</name>
    <name evidence="8" type="ORF">SDC9_130237</name>
</gene>
<dbReference type="SUPFAM" id="SSF55729">
    <property type="entry name" value="Acyl-CoA N-acyltransferases (Nat)"/>
    <property type="match status" value="1"/>
</dbReference>
<evidence type="ECO:0000256" key="6">
    <source>
        <dbReference type="ARBA" id="ARBA00023316"/>
    </source>
</evidence>
<dbReference type="InterPro" id="IPR016181">
    <property type="entry name" value="Acyl_CoA_acyltransferase"/>
</dbReference>
<keyword evidence="3" id="KW-0133">Cell shape</keyword>
<keyword evidence="7" id="KW-0175">Coiled coil</keyword>
<dbReference type="GO" id="GO:0008360">
    <property type="term" value="P:regulation of cell shape"/>
    <property type="evidence" value="ECO:0007669"/>
    <property type="project" value="UniProtKB-KW"/>
</dbReference>
<dbReference type="AlphaFoldDB" id="A0A645D1N8"/>
<keyword evidence="4" id="KW-0573">Peptidoglycan synthesis</keyword>
<keyword evidence="6" id="KW-0961">Cell wall biogenesis/degradation</keyword>